<gene>
    <name evidence="2" type="ORF">KEF85_09930</name>
</gene>
<dbReference type="PANTHER" id="PTHR36173">
    <property type="entry name" value="RIBONUCLEASE VAPC16-RELATED"/>
    <property type="match status" value="1"/>
</dbReference>
<dbReference type="InterPro" id="IPR002716">
    <property type="entry name" value="PIN_dom"/>
</dbReference>
<evidence type="ECO:0000259" key="1">
    <source>
        <dbReference type="Pfam" id="PF01850"/>
    </source>
</evidence>
<reference evidence="2" key="1">
    <citation type="submission" date="2021-04" db="EMBL/GenBank/DDBJ databases">
        <title>Draft genome sequence data of methanotrophic Methylovulum sp. strain S1L and Methylomonas sp. strain S2AM isolated from boreal lake water columns.</title>
        <authorList>
            <person name="Rissanen A.J."/>
            <person name="Mangayil R."/>
            <person name="Svenning M.M."/>
            <person name="Khanongnuch R."/>
        </authorList>
    </citation>
    <scope>NUCLEOTIDE SEQUENCE</scope>
    <source>
        <strain evidence="2">S2AM</strain>
    </source>
</reference>
<evidence type="ECO:0000313" key="3">
    <source>
        <dbReference type="Proteomes" id="UP000676649"/>
    </source>
</evidence>
<dbReference type="EMBL" id="CP073754">
    <property type="protein sequence ID" value="QWF69694.1"/>
    <property type="molecule type" value="Genomic_DNA"/>
</dbReference>
<dbReference type="Pfam" id="PF01850">
    <property type="entry name" value="PIN"/>
    <property type="match status" value="1"/>
</dbReference>
<protein>
    <submittedName>
        <fullName evidence="2">Type II toxin-antitoxin system VapC family toxin</fullName>
    </submittedName>
</protein>
<name>A0A975R8Z6_9GAMM</name>
<feature type="domain" description="PIN" evidence="1">
    <location>
        <begin position="3"/>
        <end position="123"/>
    </location>
</feature>
<accession>A0A975R8Z6</accession>
<dbReference type="CDD" id="cd09872">
    <property type="entry name" value="PIN_Sll0205-like"/>
    <property type="match status" value="1"/>
</dbReference>
<organism evidence="2 3">
    <name type="scientific">Methylomonas paludis</name>
    <dbReference type="NCBI Taxonomy" id="1173101"/>
    <lineage>
        <taxon>Bacteria</taxon>
        <taxon>Pseudomonadati</taxon>
        <taxon>Pseudomonadota</taxon>
        <taxon>Gammaproteobacteria</taxon>
        <taxon>Methylococcales</taxon>
        <taxon>Methylococcaceae</taxon>
        <taxon>Methylomonas</taxon>
    </lineage>
</organism>
<proteinExistence type="predicted"/>
<dbReference type="Gene3D" id="3.40.50.1010">
    <property type="entry name" value="5'-nuclease"/>
    <property type="match status" value="1"/>
</dbReference>
<dbReference type="AlphaFoldDB" id="A0A975R8Z6"/>
<sequence>MKYLLDTHIFLWLNEEPDKLSPTMRQVCDDPANTLVISLVSLWEIQIKQQLGKLQLDLPWRQMLETQQQDNGLLLLPIEIKHISALENLPSFHRDPFDRLLIAQALQENMTILSVDAVFTQYPAPLIS</sequence>
<dbReference type="SUPFAM" id="SSF88723">
    <property type="entry name" value="PIN domain-like"/>
    <property type="match status" value="1"/>
</dbReference>
<keyword evidence="3" id="KW-1185">Reference proteome</keyword>
<dbReference type="RefSeq" id="WP_215580057.1">
    <property type="nucleotide sequence ID" value="NZ_CP073754.1"/>
</dbReference>
<evidence type="ECO:0000313" key="2">
    <source>
        <dbReference type="EMBL" id="QWF69694.1"/>
    </source>
</evidence>
<dbReference type="InterPro" id="IPR041705">
    <property type="entry name" value="PIN_Sll0205"/>
</dbReference>
<dbReference type="Proteomes" id="UP000676649">
    <property type="component" value="Chromosome"/>
</dbReference>
<dbReference type="KEGG" id="mpad:KEF85_09930"/>
<dbReference type="InterPro" id="IPR029060">
    <property type="entry name" value="PIN-like_dom_sf"/>
</dbReference>
<dbReference type="PANTHER" id="PTHR36173:SF2">
    <property type="entry name" value="RIBONUCLEASE VAPC16"/>
    <property type="match status" value="1"/>
</dbReference>
<dbReference type="InterPro" id="IPR052919">
    <property type="entry name" value="TA_system_RNase"/>
</dbReference>